<proteinExistence type="predicted"/>
<evidence type="ECO:0000256" key="1">
    <source>
        <dbReference type="SAM" id="MobiDB-lite"/>
    </source>
</evidence>
<evidence type="ECO:0000313" key="2">
    <source>
        <dbReference type="EMBL" id="KAJ0396153.1"/>
    </source>
</evidence>
<feature type="compositionally biased region" description="Basic residues" evidence="1">
    <location>
        <begin position="116"/>
        <end position="125"/>
    </location>
</feature>
<sequence>MEPPAWQQRYDAALSAPGAASADSARTPDAFDGAVAAFLHEVLATETTAAGLAAIGRQLVVPFQELTSRTGKMQRDEKLRVLQLQAVCRLLCCCDSAKMLPLDADSTRKASDREAKSKRKKKSKKGATPTMSLQEELRALLDRIALLLDAANPPSISEDEAEQSPFHSFLVDGLEQCLSRFVPELFKQLREVYEIEDSEPIDESPASSIIPKATAPTKPEVLEASASILTALKEERPLRKRPRTDKTPLSRASTFPKPPPMLLRSVDRSLLTPRSAAASSAPQLGRRAVSAPVGASALPGKPKPTGALKPAPSVASVKTAVVMRTPDRPQRLPRKQSRVLIESSPPLRNPFAAARARRASSSLPQ</sequence>
<feature type="region of interest" description="Disordered" evidence="1">
    <location>
        <begin position="232"/>
        <end position="365"/>
    </location>
</feature>
<accession>A0AAD5Q7X8</accession>
<gene>
    <name evidence="2" type="ORF">P43SY_002257</name>
</gene>
<feature type="region of interest" description="Disordered" evidence="1">
    <location>
        <begin position="105"/>
        <end position="132"/>
    </location>
</feature>
<reference evidence="2" key="1">
    <citation type="submission" date="2021-12" db="EMBL/GenBank/DDBJ databases">
        <title>Prjna785345.</title>
        <authorList>
            <person name="Rujirawat T."/>
            <person name="Krajaejun T."/>
        </authorList>
    </citation>
    <scope>NUCLEOTIDE SEQUENCE</scope>
    <source>
        <strain evidence="2">Pi057C3</strain>
    </source>
</reference>
<comment type="caution">
    <text evidence="2">The sequence shown here is derived from an EMBL/GenBank/DDBJ whole genome shotgun (WGS) entry which is preliminary data.</text>
</comment>
<name>A0AAD5Q7X8_PYTIN</name>
<dbReference type="Proteomes" id="UP001209570">
    <property type="component" value="Unassembled WGS sequence"/>
</dbReference>
<keyword evidence="3" id="KW-1185">Reference proteome</keyword>
<organism evidence="2 3">
    <name type="scientific">Pythium insidiosum</name>
    <name type="common">Pythiosis disease agent</name>
    <dbReference type="NCBI Taxonomy" id="114742"/>
    <lineage>
        <taxon>Eukaryota</taxon>
        <taxon>Sar</taxon>
        <taxon>Stramenopiles</taxon>
        <taxon>Oomycota</taxon>
        <taxon>Peronosporomycetes</taxon>
        <taxon>Pythiales</taxon>
        <taxon>Pythiaceae</taxon>
        <taxon>Pythium</taxon>
    </lineage>
</organism>
<dbReference type="EMBL" id="JAKCXM010000308">
    <property type="protein sequence ID" value="KAJ0396153.1"/>
    <property type="molecule type" value="Genomic_DNA"/>
</dbReference>
<protein>
    <submittedName>
        <fullName evidence="2">Uncharacterized protein</fullName>
    </submittedName>
</protein>
<feature type="compositionally biased region" description="Basic and acidic residues" evidence="1">
    <location>
        <begin position="105"/>
        <end position="115"/>
    </location>
</feature>
<evidence type="ECO:0000313" key="3">
    <source>
        <dbReference type="Proteomes" id="UP001209570"/>
    </source>
</evidence>
<dbReference type="AlphaFoldDB" id="A0AAD5Q7X8"/>